<feature type="domain" description="Alpha-D-phosphohexomutase alpha/beta/alpha" evidence="17">
    <location>
        <begin position="208"/>
        <end position="315"/>
    </location>
</feature>
<comment type="similarity">
    <text evidence="5 14">Belongs to the phosphohexose mutase family.</text>
</comment>
<dbReference type="EMBL" id="CZBY01000015">
    <property type="protein sequence ID" value="CUQ89056.1"/>
    <property type="molecule type" value="Genomic_DNA"/>
</dbReference>
<feature type="domain" description="Alpha-D-phosphohexomutase alpha/beta/alpha" evidence="18">
    <location>
        <begin position="323"/>
        <end position="443"/>
    </location>
</feature>
<dbReference type="SUPFAM" id="SSF53738">
    <property type="entry name" value="Phosphoglucomutase, first 3 domains"/>
    <property type="match status" value="3"/>
</dbReference>
<dbReference type="InterPro" id="IPR005843">
    <property type="entry name" value="A-D-PHexomutase_C"/>
</dbReference>
<evidence type="ECO:0000256" key="10">
    <source>
        <dbReference type="ARBA" id="ARBA00023235"/>
    </source>
</evidence>
<evidence type="ECO:0000256" key="11">
    <source>
        <dbReference type="ARBA" id="ARBA00039995"/>
    </source>
</evidence>
<protein>
    <recommendedName>
        <fullName evidence="11">Phosphoglucomutase</fullName>
        <ecNumber evidence="6">5.4.2.2</ecNumber>
    </recommendedName>
    <alternativeName>
        <fullName evidence="13">Alpha-phosphoglucomutase</fullName>
    </alternativeName>
    <alternativeName>
        <fullName evidence="12">Glucose phosphomutase</fullName>
    </alternativeName>
</protein>
<dbReference type="STRING" id="39492.ERS852540_01850"/>
<comment type="catalytic activity">
    <reaction evidence="1">
        <text>alpha-D-glucose 1-phosphate = alpha-D-glucose 6-phosphate</text>
        <dbReference type="Rhea" id="RHEA:23536"/>
        <dbReference type="ChEBI" id="CHEBI:58225"/>
        <dbReference type="ChEBI" id="CHEBI:58601"/>
        <dbReference type="EC" id="5.4.2.2"/>
    </reaction>
</comment>
<evidence type="ECO:0000256" key="1">
    <source>
        <dbReference type="ARBA" id="ARBA00000443"/>
    </source>
</evidence>
<evidence type="ECO:0000259" key="17">
    <source>
        <dbReference type="Pfam" id="PF02879"/>
    </source>
</evidence>
<keyword evidence="9 14" id="KW-0460">Magnesium</keyword>
<evidence type="ECO:0000256" key="4">
    <source>
        <dbReference type="ARBA" id="ARBA00005189"/>
    </source>
</evidence>
<evidence type="ECO:0000256" key="2">
    <source>
        <dbReference type="ARBA" id="ARBA00001946"/>
    </source>
</evidence>
<dbReference type="InterPro" id="IPR016055">
    <property type="entry name" value="A-D-PHexomutase_a/b/a-I/II/III"/>
</dbReference>
<comment type="pathway">
    <text evidence="3">Glycolipid metabolism; diglucosyl-diacylglycerol biosynthesis.</text>
</comment>
<dbReference type="GO" id="GO:0006166">
    <property type="term" value="P:purine ribonucleoside salvage"/>
    <property type="evidence" value="ECO:0007669"/>
    <property type="project" value="TreeGrafter"/>
</dbReference>
<reference evidence="19 20" key="1">
    <citation type="submission" date="2015-09" db="EMBL/GenBank/DDBJ databases">
        <authorList>
            <consortium name="Pathogen Informatics"/>
        </authorList>
    </citation>
    <scope>NUCLEOTIDE SEQUENCE [LARGE SCALE GENOMIC DNA]</scope>
    <source>
        <strain evidence="19 20">2789STDY5834928</strain>
    </source>
</reference>
<keyword evidence="8 14" id="KW-0479">Metal-binding</keyword>
<evidence type="ECO:0000256" key="9">
    <source>
        <dbReference type="ARBA" id="ARBA00022842"/>
    </source>
</evidence>
<dbReference type="PRINTS" id="PR00509">
    <property type="entry name" value="PGMPMM"/>
</dbReference>
<evidence type="ECO:0000256" key="6">
    <source>
        <dbReference type="ARBA" id="ARBA00012728"/>
    </source>
</evidence>
<keyword evidence="7" id="KW-0597">Phosphoprotein</keyword>
<dbReference type="PANTHER" id="PTHR45745">
    <property type="entry name" value="PHOSPHOMANNOMUTASE 45A"/>
    <property type="match status" value="1"/>
</dbReference>
<dbReference type="Pfam" id="PF02878">
    <property type="entry name" value="PGM_PMM_I"/>
    <property type="match status" value="1"/>
</dbReference>
<dbReference type="OrthoDB" id="9806956at2"/>
<dbReference type="EC" id="5.4.2.2" evidence="6"/>
<keyword evidence="10 19" id="KW-0413">Isomerase</keyword>
<comment type="pathway">
    <text evidence="4">Lipid metabolism.</text>
</comment>
<dbReference type="GO" id="GO:0005975">
    <property type="term" value="P:carbohydrate metabolic process"/>
    <property type="evidence" value="ECO:0007669"/>
    <property type="project" value="InterPro"/>
</dbReference>
<evidence type="ECO:0000256" key="14">
    <source>
        <dbReference type="RuleBase" id="RU004326"/>
    </source>
</evidence>
<organism evidence="19 20">
    <name type="scientific">[Eubacterium] siraeum</name>
    <dbReference type="NCBI Taxonomy" id="39492"/>
    <lineage>
        <taxon>Bacteria</taxon>
        <taxon>Bacillati</taxon>
        <taxon>Bacillota</taxon>
        <taxon>Clostridia</taxon>
        <taxon>Eubacteriales</taxon>
        <taxon>Oscillospiraceae</taxon>
        <taxon>Oscillospiraceae incertae sedis</taxon>
    </lineage>
</organism>
<dbReference type="Gene3D" id="3.30.310.50">
    <property type="entry name" value="Alpha-D-phosphohexomutase, C-terminal domain"/>
    <property type="match status" value="1"/>
</dbReference>
<dbReference type="GO" id="GO:0000287">
    <property type="term" value="F:magnesium ion binding"/>
    <property type="evidence" value="ECO:0007669"/>
    <property type="project" value="InterPro"/>
</dbReference>
<name>A0A174ZY75_9FIRM</name>
<gene>
    <name evidence="19" type="primary">pgcA</name>
    <name evidence="19" type="ORF">ERS852540_01850</name>
</gene>
<evidence type="ECO:0000313" key="19">
    <source>
        <dbReference type="EMBL" id="CUQ89056.1"/>
    </source>
</evidence>
<feature type="domain" description="Alpha-D-phosphohexomutase alpha/beta/alpha" evidence="16">
    <location>
        <begin position="44"/>
        <end position="178"/>
    </location>
</feature>
<dbReference type="SUPFAM" id="SSF55957">
    <property type="entry name" value="Phosphoglucomutase, C-terminal domain"/>
    <property type="match status" value="1"/>
</dbReference>
<feature type="domain" description="Alpha-D-phosphohexomutase C-terminal" evidence="15">
    <location>
        <begin position="522"/>
        <end position="546"/>
    </location>
</feature>
<dbReference type="Pfam" id="PF00408">
    <property type="entry name" value="PGM_PMM_IV"/>
    <property type="match status" value="1"/>
</dbReference>
<evidence type="ECO:0000256" key="8">
    <source>
        <dbReference type="ARBA" id="ARBA00022723"/>
    </source>
</evidence>
<accession>A0A174ZY75</accession>
<evidence type="ECO:0000313" key="20">
    <source>
        <dbReference type="Proteomes" id="UP000095662"/>
    </source>
</evidence>
<evidence type="ECO:0000256" key="12">
    <source>
        <dbReference type="ARBA" id="ARBA00041398"/>
    </source>
</evidence>
<evidence type="ECO:0000259" key="18">
    <source>
        <dbReference type="Pfam" id="PF02880"/>
    </source>
</evidence>
<comment type="cofactor">
    <cofactor evidence="2">
        <name>Mg(2+)</name>
        <dbReference type="ChEBI" id="CHEBI:18420"/>
    </cofactor>
</comment>
<evidence type="ECO:0000256" key="7">
    <source>
        <dbReference type="ARBA" id="ARBA00022553"/>
    </source>
</evidence>
<dbReference type="InterPro" id="IPR036900">
    <property type="entry name" value="A-D-PHexomutase_C_sf"/>
</dbReference>
<dbReference type="GO" id="GO:0008973">
    <property type="term" value="F:phosphopentomutase activity"/>
    <property type="evidence" value="ECO:0007669"/>
    <property type="project" value="TreeGrafter"/>
</dbReference>
<evidence type="ECO:0000256" key="13">
    <source>
        <dbReference type="ARBA" id="ARBA00041467"/>
    </source>
</evidence>
<dbReference type="GO" id="GO:0004614">
    <property type="term" value="F:phosphoglucomutase activity"/>
    <property type="evidence" value="ECO:0007669"/>
    <property type="project" value="UniProtKB-EC"/>
</dbReference>
<dbReference type="InterPro" id="IPR016066">
    <property type="entry name" value="A-D-PHexomutase_CS"/>
</dbReference>
<proteinExistence type="inferred from homology"/>
<dbReference type="Pfam" id="PF02879">
    <property type="entry name" value="PGM_PMM_II"/>
    <property type="match status" value="1"/>
</dbReference>
<dbReference type="InterPro" id="IPR005845">
    <property type="entry name" value="A-D-PHexomutase_a/b/a-II"/>
</dbReference>
<dbReference type="Gene3D" id="3.40.120.10">
    <property type="entry name" value="Alpha-D-Glucose-1,6-Bisphosphate, subunit A, domain 3"/>
    <property type="match status" value="3"/>
</dbReference>
<dbReference type="PANTHER" id="PTHR45745:SF1">
    <property type="entry name" value="PHOSPHOGLUCOMUTASE 2B-RELATED"/>
    <property type="match status" value="1"/>
</dbReference>
<dbReference type="AlphaFoldDB" id="A0A174ZY75"/>
<dbReference type="Proteomes" id="UP000095662">
    <property type="component" value="Unassembled WGS sequence"/>
</dbReference>
<dbReference type="InterPro" id="IPR005841">
    <property type="entry name" value="Alpha-D-phosphohexomutase_SF"/>
</dbReference>
<evidence type="ECO:0000256" key="3">
    <source>
        <dbReference type="ARBA" id="ARBA00005164"/>
    </source>
</evidence>
<dbReference type="PROSITE" id="PS00710">
    <property type="entry name" value="PGM_PMM"/>
    <property type="match status" value="1"/>
</dbReference>
<evidence type="ECO:0000259" key="15">
    <source>
        <dbReference type="Pfam" id="PF00408"/>
    </source>
</evidence>
<sequence length="572" mass="62813">MANTTELYNEWLEKAVKDPDLKTELENVKGKDEEINDRFYRDLEFGTGGLRGVIGAGTNRMNVYTVGKATQGLANYLKNTGKSNLKVAVAYDSRIKSDVFAKHAASIFAANGITANIYTELMPTPMLSWAVRALGCDAGIIVTASHNPAKYNGYKVYGSDGCQVTLEAAEKILGEIEKLNIFADVKSGDFEQFVNEGKIKYIGQDVIDEYIANVKKQSIHPELCAKSGLKVVYTPLNGAGNKPVRRILKEIGINNVVVVKEQEMPDGNFTTCPYPNPEIKEALHLGLELCKTEKPDLLLATDPDSDRVGIAVPDGDNYVLFTGNEVGAMLLEYICKERIAAGTMPANPVAVKTIVTTDLVKAIAAKYGVELREVLTGFKFIGEQIGFLEAKGEENRYIFGFEESYGYLAGSYVRDKDAVVASMLICEMAAFYRSQGISLVQARAKMYSDYGFYCNKLDTFTFEGETGMKKMNAIMDTLRNEKLDAVAGLKVIGKADYKLSVKTDYESGKTEELTLPKSNVITFYLEDNASVVIRPSGTEPKIKLYYTTVGTSVEDAAEKQVKLSADFTKIVG</sequence>
<dbReference type="Pfam" id="PF02880">
    <property type="entry name" value="PGM_PMM_III"/>
    <property type="match status" value="1"/>
</dbReference>
<dbReference type="CDD" id="cd05799">
    <property type="entry name" value="PGM2"/>
    <property type="match status" value="1"/>
</dbReference>
<dbReference type="InterPro" id="IPR005844">
    <property type="entry name" value="A-D-PHexomutase_a/b/a-I"/>
</dbReference>
<evidence type="ECO:0000259" key="16">
    <source>
        <dbReference type="Pfam" id="PF02878"/>
    </source>
</evidence>
<evidence type="ECO:0000256" key="5">
    <source>
        <dbReference type="ARBA" id="ARBA00010231"/>
    </source>
</evidence>
<dbReference type="InterPro" id="IPR005846">
    <property type="entry name" value="A-D-PHexomutase_a/b/a-III"/>
</dbReference>